<dbReference type="RefSeq" id="WP_145348064.1">
    <property type="nucleotide sequence ID" value="NZ_CP036261.1"/>
</dbReference>
<feature type="domain" description="DUF6795" evidence="1">
    <location>
        <begin position="38"/>
        <end position="104"/>
    </location>
</feature>
<proteinExistence type="predicted"/>
<keyword evidence="3" id="KW-1185">Reference proteome</keyword>
<accession>A0A517M5Q4</accession>
<protein>
    <recommendedName>
        <fullName evidence="1">DUF6795 domain-containing protein</fullName>
    </recommendedName>
</protein>
<organism evidence="2 3">
    <name type="scientific">Rosistilla ulvae</name>
    <dbReference type="NCBI Taxonomy" id="1930277"/>
    <lineage>
        <taxon>Bacteria</taxon>
        <taxon>Pseudomonadati</taxon>
        <taxon>Planctomycetota</taxon>
        <taxon>Planctomycetia</taxon>
        <taxon>Pirellulales</taxon>
        <taxon>Pirellulaceae</taxon>
        <taxon>Rosistilla</taxon>
    </lineage>
</organism>
<dbReference type="InterPro" id="IPR046474">
    <property type="entry name" value="DUF6795"/>
</dbReference>
<dbReference type="EMBL" id="CP036261">
    <property type="protein sequence ID" value="QDS90205.1"/>
    <property type="molecule type" value="Genomic_DNA"/>
</dbReference>
<dbReference type="Pfam" id="PF20598">
    <property type="entry name" value="DUF6795"/>
    <property type="match status" value="1"/>
</dbReference>
<evidence type="ECO:0000313" key="3">
    <source>
        <dbReference type="Proteomes" id="UP000319557"/>
    </source>
</evidence>
<dbReference type="SUPFAM" id="SSF49464">
    <property type="entry name" value="Carboxypeptidase regulatory domain-like"/>
    <property type="match status" value="1"/>
</dbReference>
<reference evidence="2 3" key="1">
    <citation type="submission" date="2019-02" db="EMBL/GenBank/DDBJ databases">
        <title>Deep-cultivation of Planctomycetes and their phenomic and genomic characterization uncovers novel biology.</title>
        <authorList>
            <person name="Wiegand S."/>
            <person name="Jogler M."/>
            <person name="Boedeker C."/>
            <person name="Pinto D."/>
            <person name="Vollmers J."/>
            <person name="Rivas-Marin E."/>
            <person name="Kohn T."/>
            <person name="Peeters S.H."/>
            <person name="Heuer A."/>
            <person name="Rast P."/>
            <person name="Oberbeckmann S."/>
            <person name="Bunk B."/>
            <person name="Jeske O."/>
            <person name="Meyerdierks A."/>
            <person name="Storesund J.E."/>
            <person name="Kallscheuer N."/>
            <person name="Luecker S."/>
            <person name="Lage O.M."/>
            <person name="Pohl T."/>
            <person name="Merkel B.J."/>
            <person name="Hornburger P."/>
            <person name="Mueller R.-W."/>
            <person name="Bruemmer F."/>
            <person name="Labrenz M."/>
            <person name="Spormann A.M."/>
            <person name="Op den Camp H."/>
            <person name="Overmann J."/>
            <person name="Amann R."/>
            <person name="Jetten M.S.M."/>
            <person name="Mascher T."/>
            <person name="Medema M.H."/>
            <person name="Devos D.P."/>
            <person name="Kaster A.-K."/>
            <person name="Ovreas L."/>
            <person name="Rohde M."/>
            <person name="Galperin M.Y."/>
            <person name="Jogler C."/>
        </authorList>
    </citation>
    <scope>NUCLEOTIDE SEQUENCE [LARGE SCALE GENOMIC DNA]</scope>
    <source>
        <strain evidence="2 3">EC9</strain>
    </source>
</reference>
<dbReference type="OrthoDB" id="278041at2"/>
<sequence length="160" mass="16977">MQFISHFKLTWLTGLLLVAGCGDIGTWSDSRQVMLYPVSGIVTLDGQPVEGAQVIFQPAGESQQNLLGTGETDASGRFSLVTVQAGEGAVAGTHNVSVSKRVVTGVNTDADVDLEIFVPSVTEENQLPEIYNAFETSGLTFDVSDQQATEISIALETQTP</sequence>
<dbReference type="KEGG" id="ruv:EC9_44120"/>
<dbReference type="Proteomes" id="UP000319557">
    <property type="component" value="Chromosome"/>
</dbReference>
<gene>
    <name evidence="2" type="ORF">EC9_44120</name>
</gene>
<evidence type="ECO:0000313" key="2">
    <source>
        <dbReference type="EMBL" id="QDS90205.1"/>
    </source>
</evidence>
<name>A0A517M5Q4_9BACT</name>
<evidence type="ECO:0000259" key="1">
    <source>
        <dbReference type="Pfam" id="PF20598"/>
    </source>
</evidence>
<dbReference type="AlphaFoldDB" id="A0A517M5Q4"/>
<dbReference type="InterPro" id="IPR008969">
    <property type="entry name" value="CarboxyPept-like_regulatory"/>
</dbReference>